<organism evidence="2 3">
    <name type="scientific">Zygosaccharomyces bailii (strain CLIB 213 / ATCC 58445 / CBS 680 / BCRC 21525 / NBRC 1098 / NCYC 1416 / NRRL Y-2227)</name>
    <dbReference type="NCBI Taxonomy" id="1333698"/>
    <lineage>
        <taxon>Eukaryota</taxon>
        <taxon>Fungi</taxon>
        <taxon>Dikarya</taxon>
        <taxon>Ascomycota</taxon>
        <taxon>Saccharomycotina</taxon>
        <taxon>Saccharomycetes</taxon>
        <taxon>Saccharomycetales</taxon>
        <taxon>Saccharomycetaceae</taxon>
        <taxon>Zygosaccharomyces</taxon>
    </lineage>
</organism>
<name>A0A8J2XAR5_ZYGB2</name>
<keyword evidence="1" id="KW-0472">Membrane</keyword>
<sequence length="249" mass="28231">MFKRFALQPLKRAYSASNGGASGAAYKGATKTFIVRPKPKDRKWVPWAIFGGSFLTGWILTQHMTISDFLAFWKYDKLPQSSQEVENYKQELYSRCEHLPVIKQLKKAGFREVFPDRRKHDLLVDNTLNTPGGVAIAPRFYYNPTSRETVGVYHLGMKLTGYPFIVHGGILVTIVEDLMREAVQILRSKPGEKTKDLAISYKLPTLANQFVIVRTTKIEEFGKNTKLYVDVMDQSGNRKLLSGKGTFST</sequence>
<dbReference type="SUPFAM" id="SSF54637">
    <property type="entry name" value="Thioesterase/thiol ester dehydrase-isomerase"/>
    <property type="match status" value="1"/>
</dbReference>
<reference evidence="3" key="1">
    <citation type="journal article" date="2013" name="Genome Announc.">
        <title>Genome sequence of the food spoilage yeast Zygosaccharomyces bailii CLIB 213(T).</title>
        <authorList>
            <person name="Galeote V."/>
            <person name="Bigey F."/>
            <person name="Devillers H."/>
            <person name="Neuveglise C."/>
            <person name="Dequin S."/>
        </authorList>
    </citation>
    <scope>NUCLEOTIDE SEQUENCE [LARGE SCALE GENOMIC DNA]</scope>
    <source>
        <strain evidence="3">CLIB 213 / ATCC 58445 / CBS 680 / CCRC 21525 / NBRC 1098 / NCYC 1416 / NRRL Y-2227</strain>
    </source>
</reference>
<dbReference type="EMBL" id="HG316466">
    <property type="protein sequence ID" value="CDF91661.1"/>
    <property type="molecule type" value="Genomic_DNA"/>
</dbReference>
<dbReference type="InterPro" id="IPR029069">
    <property type="entry name" value="HotDog_dom_sf"/>
</dbReference>
<gene>
    <name evidence="2" type="ORF">BN860_00628g</name>
</gene>
<feature type="transmembrane region" description="Helical" evidence="1">
    <location>
        <begin position="44"/>
        <end position="61"/>
    </location>
</feature>
<accession>A0A8J2XAR5</accession>
<dbReference type="AlphaFoldDB" id="A0A8J2XAR5"/>
<evidence type="ECO:0000313" key="3">
    <source>
        <dbReference type="Proteomes" id="UP000019375"/>
    </source>
</evidence>
<keyword evidence="3" id="KW-1185">Reference proteome</keyword>
<protein>
    <submittedName>
        <fullName evidence="2">ZYBA0S13-00628g1_1</fullName>
    </submittedName>
</protein>
<dbReference type="Proteomes" id="UP000019375">
    <property type="component" value="Unassembled WGS sequence"/>
</dbReference>
<dbReference type="PANTHER" id="PTHR47260:SF1">
    <property type="entry name" value="UPF0644 PROTEIN PB2B4.06"/>
    <property type="match status" value="1"/>
</dbReference>
<dbReference type="CDD" id="cd03440">
    <property type="entry name" value="hot_dog"/>
    <property type="match status" value="1"/>
</dbReference>
<dbReference type="InterPro" id="IPR052061">
    <property type="entry name" value="PTE-AB_protein"/>
</dbReference>
<proteinExistence type="predicted"/>
<keyword evidence="1" id="KW-1133">Transmembrane helix</keyword>
<evidence type="ECO:0000313" key="2">
    <source>
        <dbReference type="EMBL" id="CDF91661.1"/>
    </source>
</evidence>
<dbReference type="PANTHER" id="PTHR47260">
    <property type="entry name" value="UPF0644 PROTEIN PB2B4.06"/>
    <property type="match status" value="1"/>
</dbReference>
<dbReference type="OrthoDB" id="506431at2759"/>
<keyword evidence="1" id="KW-0812">Transmembrane</keyword>
<dbReference type="Gene3D" id="3.10.129.10">
    <property type="entry name" value="Hotdog Thioesterase"/>
    <property type="match status" value="1"/>
</dbReference>
<evidence type="ECO:0000256" key="1">
    <source>
        <dbReference type="SAM" id="Phobius"/>
    </source>
</evidence>